<dbReference type="SUPFAM" id="SSF54695">
    <property type="entry name" value="POZ domain"/>
    <property type="match status" value="1"/>
</dbReference>
<dbReference type="InterPro" id="IPR016024">
    <property type="entry name" value="ARM-type_fold"/>
</dbReference>
<dbReference type="InterPro" id="IPR000225">
    <property type="entry name" value="Armadillo"/>
</dbReference>
<evidence type="ECO:0000259" key="2">
    <source>
        <dbReference type="Pfam" id="PF00651"/>
    </source>
</evidence>
<feature type="region of interest" description="Disordered" evidence="1">
    <location>
        <begin position="415"/>
        <end position="443"/>
    </location>
</feature>
<dbReference type="PANTHER" id="PTHR23312:SF8">
    <property type="entry name" value="ARMADILLO REPEAT-CONTAINING PROTEIN 5"/>
    <property type="match status" value="1"/>
</dbReference>
<dbReference type="Pfam" id="PF00651">
    <property type="entry name" value="BTB"/>
    <property type="match status" value="1"/>
</dbReference>
<feature type="domain" description="ARMC5-like ARM-repeats" evidence="3">
    <location>
        <begin position="64"/>
        <end position="355"/>
    </location>
</feature>
<proteinExistence type="predicted"/>
<gene>
    <name evidence="4" type="ORF">V1478_010169</name>
</gene>
<dbReference type="InterPro" id="IPR000210">
    <property type="entry name" value="BTB/POZ_dom"/>
</dbReference>
<dbReference type="SUPFAM" id="SSF48371">
    <property type="entry name" value="ARM repeat"/>
    <property type="match status" value="1"/>
</dbReference>
<dbReference type="AlphaFoldDB" id="A0ABD2AIZ5"/>
<dbReference type="InterPro" id="IPR055445">
    <property type="entry name" value="ARM_ARMC5"/>
</dbReference>
<comment type="caution">
    <text evidence="4">The sequence shown here is derived from an EMBL/GenBank/DDBJ whole genome shotgun (WGS) entry which is preliminary data.</text>
</comment>
<dbReference type="InterPro" id="IPR011989">
    <property type="entry name" value="ARM-like"/>
</dbReference>
<evidence type="ECO:0000313" key="5">
    <source>
        <dbReference type="Proteomes" id="UP001607302"/>
    </source>
</evidence>
<reference evidence="4 5" key="1">
    <citation type="journal article" date="2024" name="Ann. Entomol. Soc. Am.">
        <title>Genomic analyses of the southern and eastern yellowjacket wasps (Hymenoptera: Vespidae) reveal evolutionary signatures of social life.</title>
        <authorList>
            <person name="Catto M.A."/>
            <person name="Caine P.B."/>
            <person name="Orr S.E."/>
            <person name="Hunt B.G."/>
            <person name="Goodisman M.A.D."/>
        </authorList>
    </citation>
    <scope>NUCLEOTIDE SEQUENCE [LARGE SCALE GENOMIC DNA]</scope>
    <source>
        <strain evidence="4">233</strain>
        <tissue evidence="4">Head and thorax</tissue>
    </source>
</reference>
<evidence type="ECO:0000313" key="4">
    <source>
        <dbReference type="EMBL" id="KAL2720593.1"/>
    </source>
</evidence>
<dbReference type="PANTHER" id="PTHR23312">
    <property type="entry name" value="ARMC5 ARMADILLO REPEAT-CONTAINING -RELATED"/>
    <property type="match status" value="1"/>
</dbReference>
<evidence type="ECO:0000256" key="1">
    <source>
        <dbReference type="SAM" id="MobiDB-lite"/>
    </source>
</evidence>
<protein>
    <submittedName>
        <fullName evidence="4">Armadillo repeat-containing protein 5</fullName>
    </submittedName>
</protein>
<dbReference type="Proteomes" id="UP001607302">
    <property type="component" value="Unassembled WGS sequence"/>
</dbReference>
<accession>A0ABD2AIZ5</accession>
<dbReference type="SMART" id="SM00185">
    <property type="entry name" value="ARM"/>
    <property type="match status" value="4"/>
</dbReference>
<dbReference type="EMBL" id="JAUDFV010000146">
    <property type="protein sequence ID" value="KAL2720593.1"/>
    <property type="molecule type" value="Genomic_DNA"/>
</dbReference>
<feature type="domain" description="BTB" evidence="2">
    <location>
        <begin position="690"/>
        <end position="782"/>
    </location>
</feature>
<keyword evidence="5" id="KW-1185">Reference proteome</keyword>
<evidence type="ECO:0000259" key="3">
    <source>
        <dbReference type="Pfam" id="PF24768"/>
    </source>
</evidence>
<dbReference type="InterPro" id="IPR011333">
    <property type="entry name" value="SKP1/BTB/POZ_sf"/>
</dbReference>
<organism evidence="4 5">
    <name type="scientific">Vespula squamosa</name>
    <name type="common">Southern yellow jacket</name>
    <name type="synonym">Wasp</name>
    <dbReference type="NCBI Taxonomy" id="30214"/>
    <lineage>
        <taxon>Eukaryota</taxon>
        <taxon>Metazoa</taxon>
        <taxon>Ecdysozoa</taxon>
        <taxon>Arthropoda</taxon>
        <taxon>Hexapoda</taxon>
        <taxon>Insecta</taxon>
        <taxon>Pterygota</taxon>
        <taxon>Neoptera</taxon>
        <taxon>Endopterygota</taxon>
        <taxon>Hymenoptera</taxon>
        <taxon>Apocrita</taxon>
        <taxon>Aculeata</taxon>
        <taxon>Vespoidea</taxon>
        <taxon>Vespidae</taxon>
        <taxon>Vespinae</taxon>
        <taxon>Vespula</taxon>
    </lineage>
</organism>
<dbReference type="Gene3D" id="1.25.10.10">
    <property type="entry name" value="Leucine-rich Repeat Variant"/>
    <property type="match status" value="2"/>
</dbReference>
<dbReference type="Gene3D" id="3.30.710.10">
    <property type="entry name" value="Potassium Channel Kv1.1, Chain A"/>
    <property type="match status" value="1"/>
</dbReference>
<sequence>MSSLNEKSDHSLFIELSKYLKNNSKSGIITCLARLKSDSKCYRQFVKDGGLNILIKLLRSQDLKILNMTLSILANACMISDTREEVKGTKIGYYVLYIIQNFKLDNSLHCRACRLIGNLCECGWHARSLYEAGSVHALAKLLESKANMQTYLMVVRAIRNIWSMYEGCREDILEAGIIKNITDLLVIANEKAIVNTKYSELVEVCLKAMCAFLISLDPRCGEQMQGKKDLEGYKCIVDNCSTNNKMAIKCLCNLSQIAECRPILGCSGAIEILISLISKHSKLSKEILLSLCLFCREAINRAKIRDNAGLELMLTLLRKNEIEKYHPMLLHALAQFIYDDPSISIMIKNGLLDVLIMKLKKMVENILENRKEQEITKKRKNDSPLDKKTDSKYYKSMIGRYSVDYPRDDWSPCSSTSVFSSPPSTPPLPFYDSAETDENAEDNYSPVCSDTEWGEYEEEPQEEVESLKSCKSLSIEEDESRDSGTFHKITSSEYTSAWTLALLSRLSYFIEPIDRLADPITIEALSEYIRYAKNPRASRILTRIVRNSAYLVPLLKQGFVFEAQTLYGSEYYTRHLCALAETGGAIGDLTSILLRGEESHKSMIAVSIPFIIKSKFILKSLLNNHGGLQLILHILNDREHALIENAVWSICQLANTLQIRPEVIDKGLIPDTVTTDYPKLYESLPKPSVVTFELDDGTTVDACRQTLCQKSDAFRAMLEGNFSESGKRRVKLRNTSKEGLNILLLAANGAAFENRTIESLLDAALLADKFLMSDISDILTESSIAMLSYENFSRAWNWARNNSCYELKTCCVKSFLSAKMSKTERIQAFREFSNNNSSFPEFLDEIKEIINSGLCQR</sequence>
<name>A0ABD2AIZ5_VESSQ</name>
<dbReference type="Pfam" id="PF24768">
    <property type="entry name" value="ARM_ARMC5"/>
    <property type="match status" value="1"/>
</dbReference>